<dbReference type="GO" id="GO:0006979">
    <property type="term" value="P:response to oxidative stress"/>
    <property type="evidence" value="ECO:0007669"/>
    <property type="project" value="TreeGrafter"/>
</dbReference>
<comment type="similarity">
    <text evidence="1 2">Belongs to the complex I NDUFA12 subunit family.</text>
</comment>
<dbReference type="GO" id="GO:0005743">
    <property type="term" value="C:mitochondrial inner membrane"/>
    <property type="evidence" value="ECO:0007669"/>
    <property type="project" value="UniProtKB-SubCell"/>
</dbReference>
<keyword evidence="2" id="KW-0813">Transport</keyword>
<dbReference type="PANTHER" id="PTHR12910">
    <property type="entry name" value="NADH-UBIQUINONE OXIDOREDUCTASE SUBUNIT B17.2"/>
    <property type="match status" value="1"/>
</dbReference>
<dbReference type="Pfam" id="PF05071">
    <property type="entry name" value="NDUFA12"/>
    <property type="match status" value="1"/>
</dbReference>
<comment type="caution">
    <text evidence="3">The sequence shown here is derived from an EMBL/GenBank/DDBJ whole genome shotgun (WGS) entry which is preliminary data.</text>
</comment>
<evidence type="ECO:0000256" key="2">
    <source>
        <dbReference type="RuleBase" id="RU363103"/>
    </source>
</evidence>
<dbReference type="Proteomes" id="UP000245699">
    <property type="component" value="Unassembled WGS sequence"/>
</dbReference>
<evidence type="ECO:0000313" key="3">
    <source>
        <dbReference type="EMBL" id="PVU99921.1"/>
    </source>
</evidence>
<dbReference type="GO" id="GO:0045271">
    <property type="term" value="C:respiratory chain complex I"/>
    <property type="evidence" value="ECO:0007669"/>
    <property type="project" value="InterPro"/>
</dbReference>
<accession>A0A2T9Z5U7</accession>
<dbReference type="InterPro" id="IPR007763">
    <property type="entry name" value="NDUFA12"/>
</dbReference>
<reference evidence="3 4" key="1">
    <citation type="journal article" date="2018" name="MBio">
        <title>Comparative Genomics Reveals the Core Gene Toolbox for the Fungus-Insect Symbiosis.</title>
        <authorList>
            <person name="Wang Y."/>
            <person name="Stata M."/>
            <person name="Wang W."/>
            <person name="Stajich J.E."/>
            <person name="White M.M."/>
            <person name="Moncalvo J.M."/>
        </authorList>
    </citation>
    <scope>NUCLEOTIDE SEQUENCE [LARGE SCALE GENOMIC DNA]</scope>
    <source>
        <strain evidence="3 4">AUS-77-4</strain>
    </source>
</reference>
<comment type="function">
    <text evidence="2">Accessory subunit of the mitochondrial membrane respiratory chain NADH dehydrogenase (Complex I), that is believed not to be involved in catalysis. Complex I functions in the transfer of electrons from NADH to the respiratory chain. The immediate electron acceptor for the enzyme is believed to be ubiquinone.</text>
</comment>
<sequence>MSLIRFGNFFMKNSFKENVKILWLLDDEKWGHLIGKDHLGNEYYENKEERYGRSRWCLPAGPRGKQDPTQIPPGWNQWLHMVTDVIPEIDTPNYVWMPKKHVTNQTGTRKAYKVYNTMAPHTAAWNPTAAERH</sequence>
<dbReference type="AlphaFoldDB" id="A0A2T9Z5U7"/>
<proteinExistence type="inferred from homology"/>
<keyword evidence="2" id="KW-0249">Electron transport</keyword>
<organism evidence="3 4">
    <name type="scientific">Furculomyces boomerangus</name>
    <dbReference type="NCBI Taxonomy" id="61424"/>
    <lineage>
        <taxon>Eukaryota</taxon>
        <taxon>Fungi</taxon>
        <taxon>Fungi incertae sedis</taxon>
        <taxon>Zoopagomycota</taxon>
        <taxon>Kickxellomycotina</taxon>
        <taxon>Harpellomycetes</taxon>
        <taxon>Harpellales</taxon>
        <taxon>Harpellaceae</taxon>
        <taxon>Furculomyces</taxon>
    </lineage>
</organism>
<keyword evidence="2" id="KW-0496">Mitochondrion</keyword>
<dbReference type="EMBL" id="MBFT01000012">
    <property type="protein sequence ID" value="PVU99921.1"/>
    <property type="molecule type" value="Genomic_DNA"/>
</dbReference>
<evidence type="ECO:0000313" key="4">
    <source>
        <dbReference type="Proteomes" id="UP000245699"/>
    </source>
</evidence>
<keyword evidence="2" id="KW-0472">Membrane</keyword>
<name>A0A2T9Z5U7_9FUNG</name>
<protein>
    <recommendedName>
        <fullName evidence="2">NADH dehydrogenase [ubiquinone] 1 alpha subcomplex subunit</fullName>
    </recommendedName>
</protein>
<gene>
    <name evidence="3" type="ORF">BB559_000283</name>
</gene>
<dbReference type="PANTHER" id="PTHR12910:SF2">
    <property type="entry name" value="NADH DEHYDROGENASE [UBIQUINONE] 1 ALPHA SUBCOMPLEX SUBUNIT 12"/>
    <property type="match status" value="1"/>
</dbReference>
<comment type="subcellular location">
    <subcellularLocation>
        <location evidence="2">Mitochondrion inner membrane</location>
        <topology evidence="2">Peripheral membrane protein</topology>
        <orientation evidence="2">Matrix side</orientation>
    </subcellularLocation>
</comment>
<dbReference type="OrthoDB" id="274641at2759"/>
<keyword evidence="2" id="KW-0679">Respiratory chain</keyword>
<dbReference type="STRING" id="61424.A0A2T9Z5U7"/>
<keyword evidence="2" id="KW-0999">Mitochondrion inner membrane</keyword>
<keyword evidence="4" id="KW-1185">Reference proteome</keyword>
<evidence type="ECO:0000256" key="1">
    <source>
        <dbReference type="ARBA" id="ARBA00007355"/>
    </source>
</evidence>